<evidence type="ECO:0000256" key="2">
    <source>
        <dbReference type="ARBA" id="ARBA00022763"/>
    </source>
</evidence>
<accession>A0A482V9C7</accession>
<keyword evidence="3" id="KW-0238">DNA-binding</keyword>
<keyword evidence="2" id="KW-0227">DNA damage</keyword>
<proteinExistence type="inferred from homology"/>
<feature type="domain" description="XLF-like N-terminal" evidence="8">
    <location>
        <begin position="1"/>
        <end position="104"/>
    </location>
</feature>
<keyword evidence="4" id="KW-0234">DNA repair</keyword>
<dbReference type="Gene3D" id="2.170.210.10">
    <property type="entry name" value="DNA double-strand break repair and VJ recombination XRCC4, N-terminal"/>
    <property type="match status" value="1"/>
</dbReference>
<evidence type="ECO:0000256" key="3">
    <source>
        <dbReference type="ARBA" id="ARBA00023125"/>
    </source>
</evidence>
<dbReference type="GO" id="GO:0032807">
    <property type="term" value="C:DNA ligase IV complex"/>
    <property type="evidence" value="ECO:0007669"/>
    <property type="project" value="TreeGrafter"/>
</dbReference>
<dbReference type="GO" id="GO:0045027">
    <property type="term" value="F:DNA end binding"/>
    <property type="evidence" value="ECO:0007669"/>
    <property type="project" value="TreeGrafter"/>
</dbReference>
<dbReference type="InterPro" id="IPR038051">
    <property type="entry name" value="XRCC4-like_N_sf"/>
</dbReference>
<dbReference type="PANTHER" id="PTHR32235">
    <property type="entry name" value="NON-HOMOLOGOUS END-JOINING FACTOR 1"/>
    <property type="match status" value="1"/>
</dbReference>
<evidence type="ECO:0000256" key="4">
    <source>
        <dbReference type="ARBA" id="ARBA00023204"/>
    </source>
</evidence>
<evidence type="ECO:0000256" key="1">
    <source>
        <dbReference type="ARBA" id="ARBA00004123"/>
    </source>
</evidence>
<dbReference type="Gene3D" id="1.10.287.450">
    <property type="entry name" value="Helix hairpin bin"/>
    <property type="match status" value="1"/>
</dbReference>
<evidence type="ECO:0000313" key="10">
    <source>
        <dbReference type="EMBL" id="RZB39773.1"/>
    </source>
</evidence>
<comment type="subcellular location">
    <subcellularLocation>
        <location evidence="1">Nucleus</location>
    </subcellularLocation>
</comment>
<dbReference type="InterPro" id="IPR052287">
    <property type="entry name" value="NHEJ_factor"/>
</dbReference>
<dbReference type="Proteomes" id="UP000292052">
    <property type="component" value="Unassembled WGS sequence"/>
</dbReference>
<evidence type="ECO:0000256" key="7">
    <source>
        <dbReference type="ARBA" id="ARBA00044529"/>
    </source>
</evidence>
<dbReference type="EMBL" id="QDEB01125226">
    <property type="protein sequence ID" value="RZB39773.1"/>
    <property type="molecule type" value="Genomic_DNA"/>
</dbReference>
<keyword evidence="5" id="KW-0539">Nucleus</keyword>
<reference evidence="10 11" key="1">
    <citation type="submission" date="2017-03" db="EMBL/GenBank/DDBJ databases">
        <title>Genome of the blue death feigning beetle - Asbolus verrucosus.</title>
        <authorList>
            <person name="Rider S.D."/>
        </authorList>
    </citation>
    <scope>NUCLEOTIDE SEQUENCE [LARGE SCALE GENOMIC DNA]</scope>
    <source>
        <strain evidence="10">Butters</strain>
        <tissue evidence="10">Head and leg muscle</tissue>
    </source>
</reference>
<dbReference type="PANTHER" id="PTHR32235:SF1">
    <property type="entry name" value="NON-HOMOLOGOUS END-JOINING FACTOR 1"/>
    <property type="match status" value="1"/>
</dbReference>
<dbReference type="GO" id="GO:0006303">
    <property type="term" value="P:double-strand break repair via nonhomologous end joining"/>
    <property type="evidence" value="ECO:0007669"/>
    <property type="project" value="UniProtKB-ARBA"/>
</dbReference>
<gene>
    <name evidence="10" type="ORF">BDFB_006774</name>
</gene>
<comment type="caution">
    <text evidence="10">The sequence shown here is derived from an EMBL/GenBank/DDBJ whole genome shotgun (WGS) entry which is preliminary data.</text>
</comment>
<organism evidence="10 11">
    <name type="scientific">Asbolus verrucosus</name>
    <name type="common">Desert ironclad beetle</name>
    <dbReference type="NCBI Taxonomy" id="1661398"/>
    <lineage>
        <taxon>Eukaryota</taxon>
        <taxon>Metazoa</taxon>
        <taxon>Ecdysozoa</taxon>
        <taxon>Arthropoda</taxon>
        <taxon>Hexapoda</taxon>
        <taxon>Insecta</taxon>
        <taxon>Pterygota</taxon>
        <taxon>Neoptera</taxon>
        <taxon>Endopterygota</taxon>
        <taxon>Coleoptera</taxon>
        <taxon>Polyphaga</taxon>
        <taxon>Cucujiformia</taxon>
        <taxon>Tenebrionidae</taxon>
        <taxon>Pimeliinae</taxon>
        <taxon>Asbolus</taxon>
    </lineage>
</organism>
<protein>
    <recommendedName>
        <fullName evidence="7">Non-homologous end-joining factor 1</fullName>
    </recommendedName>
</protein>
<dbReference type="STRING" id="1661398.A0A482V9C7"/>
<dbReference type="OrthoDB" id="2155935at2759"/>
<dbReference type="Pfam" id="PF21928">
    <property type="entry name" value="XLF_CC"/>
    <property type="match status" value="1"/>
</dbReference>
<dbReference type="InterPro" id="IPR053829">
    <property type="entry name" value="XLF-like_CC"/>
</dbReference>
<dbReference type="AlphaFoldDB" id="A0A482V9C7"/>
<dbReference type="CDD" id="cd22285">
    <property type="entry name" value="HD_XLF_N"/>
    <property type="match status" value="1"/>
</dbReference>
<feature type="domain" description="XLF-like coiled-coil region" evidence="9">
    <location>
        <begin position="109"/>
        <end position="146"/>
    </location>
</feature>
<evidence type="ECO:0000256" key="5">
    <source>
        <dbReference type="ARBA" id="ARBA00023242"/>
    </source>
</evidence>
<evidence type="ECO:0000256" key="6">
    <source>
        <dbReference type="ARBA" id="ARBA00025747"/>
    </source>
</evidence>
<dbReference type="InterPro" id="IPR015381">
    <property type="entry name" value="XLF-like_N"/>
</dbReference>
<name>A0A482V9C7_ASBVE</name>
<sequence>MWKTFQNDDQLYMIRIREGENLEIYLSDLINIWIQNISKESTLKHFQEANPLFDIKVDEVVAEVIDLVNNISDLSTEISNSNEALQLILKSQKSEFKIEFRFNFEKASSDAFLKEITVPLIQTVKHLEDQQKMLCNLIHRKDRELEEYKLEKGEISRDDLITDKFDESLVNKIDDRTMMNVFGSSKSFWNSFVEQHGDIAATFEELSEERSLESY</sequence>
<dbReference type="Pfam" id="PF09302">
    <property type="entry name" value="XLF"/>
    <property type="match status" value="1"/>
</dbReference>
<evidence type="ECO:0000313" key="11">
    <source>
        <dbReference type="Proteomes" id="UP000292052"/>
    </source>
</evidence>
<keyword evidence="11" id="KW-1185">Reference proteome</keyword>
<evidence type="ECO:0000259" key="9">
    <source>
        <dbReference type="Pfam" id="PF21928"/>
    </source>
</evidence>
<evidence type="ECO:0000259" key="8">
    <source>
        <dbReference type="Pfam" id="PF09302"/>
    </source>
</evidence>
<comment type="similarity">
    <text evidence="6">Belongs to the XRCC4-XLF family. XLF subfamily.</text>
</comment>